<dbReference type="SUPFAM" id="SSF53697">
    <property type="entry name" value="SIS domain"/>
    <property type="match status" value="1"/>
</dbReference>
<evidence type="ECO:0000259" key="4">
    <source>
        <dbReference type="PROSITE" id="PS51071"/>
    </source>
</evidence>
<dbReference type="AlphaFoldDB" id="A0A2T2WK12"/>
<name>A0A2T2WK12_9FIRM</name>
<evidence type="ECO:0000256" key="1">
    <source>
        <dbReference type="ARBA" id="ARBA00023015"/>
    </source>
</evidence>
<dbReference type="Pfam" id="PF01380">
    <property type="entry name" value="SIS"/>
    <property type="match status" value="1"/>
</dbReference>
<evidence type="ECO:0000259" key="5">
    <source>
        <dbReference type="PROSITE" id="PS51464"/>
    </source>
</evidence>
<feature type="domain" description="HTH rpiR-type" evidence="4">
    <location>
        <begin position="1"/>
        <end position="75"/>
    </location>
</feature>
<sequence length="282" mass="31363">MIERLELNVDVLAESEAKIGRWILDHPQEVITLTVRELASRAESSQAAVIRLCRSLQIDGFNALKVLLTADLVRNENAHGREYPELDPKASFEMRLEGFSQSLQTSIQSTIYGIQLDQLQLLARWMQDASHVLLFGVAASHVVAEDLYHKLLRLGYHVTNPTDFHIALMTVALFQPTDLVFLVSFSGATDEVVEVARLAKQRGAKVVGISQFRKKSPLTEAADLMFYVSAKEPVPRIGATSSVIASMVIGDALALYLANQEPEKTYRHLKDTEAAVQTHRLV</sequence>
<dbReference type="InterPro" id="IPR035472">
    <property type="entry name" value="RpiR-like_SIS"/>
</dbReference>
<dbReference type="PROSITE" id="PS51464">
    <property type="entry name" value="SIS"/>
    <property type="match status" value="1"/>
</dbReference>
<dbReference type="Gene3D" id="1.10.10.10">
    <property type="entry name" value="Winged helix-like DNA-binding domain superfamily/Winged helix DNA-binding domain"/>
    <property type="match status" value="1"/>
</dbReference>
<dbReference type="GO" id="GO:0003677">
    <property type="term" value="F:DNA binding"/>
    <property type="evidence" value="ECO:0007669"/>
    <property type="project" value="UniProtKB-KW"/>
</dbReference>
<dbReference type="CDD" id="cd05013">
    <property type="entry name" value="SIS_RpiR"/>
    <property type="match status" value="1"/>
</dbReference>
<keyword evidence="3" id="KW-0804">Transcription</keyword>
<dbReference type="InterPro" id="IPR047640">
    <property type="entry name" value="RpiR-like"/>
</dbReference>
<dbReference type="InterPro" id="IPR009057">
    <property type="entry name" value="Homeodomain-like_sf"/>
</dbReference>
<dbReference type="InterPro" id="IPR000281">
    <property type="entry name" value="HTH_RpiR"/>
</dbReference>
<organism evidence="6 7">
    <name type="scientific">Sulfobacillus acidophilus</name>
    <dbReference type="NCBI Taxonomy" id="53633"/>
    <lineage>
        <taxon>Bacteria</taxon>
        <taxon>Bacillati</taxon>
        <taxon>Bacillota</taxon>
        <taxon>Clostridia</taxon>
        <taxon>Eubacteriales</taxon>
        <taxon>Clostridiales Family XVII. Incertae Sedis</taxon>
        <taxon>Sulfobacillus</taxon>
    </lineage>
</organism>
<evidence type="ECO:0000313" key="7">
    <source>
        <dbReference type="Proteomes" id="UP000241848"/>
    </source>
</evidence>
<dbReference type="GO" id="GO:1901135">
    <property type="term" value="P:carbohydrate derivative metabolic process"/>
    <property type="evidence" value="ECO:0007669"/>
    <property type="project" value="InterPro"/>
</dbReference>
<dbReference type="GO" id="GO:0097367">
    <property type="term" value="F:carbohydrate derivative binding"/>
    <property type="evidence" value="ECO:0007669"/>
    <property type="project" value="InterPro"/>
</dbReference>
<keyword evidence="2" id="KW-0238">DNA-binding</keyword>
<dbReference type="PANTHER" id="PTHR30514">
    <property type="entry name" value="GLUCOKINASE"/>
    <property type="match status" value="1"/>
</dbReference>
<dbReference type="InterPro" id="IPR046348">
    <property type="entry name" value="SIS_dom_sf"/>
</dbReference>
<proteinExistence type="predicted"/>
<dbReference type="Pfam" id="PF01418">
    <property type="entry name" value="HTH_6"/>
    <property type="match status" value="1"/>
</dbReference>
<dbReference type="Proteomes" id="UP000241848">
    <property type="component" value="Unassembled WGS sequence"/>
</dbReference>
<dbReference type="PROSITE" id="PS51071">
    <property type="entry name" value="HTH_RPIR"/>
    <property type="match status" value="1"/>
</dbReference>
<accession>A0A2T2WK12</accession>
<gene>
    <name evidence="6" type="ORF">C7B45_06345</name>
</gene>
<reference evidence="6 7" key="1">
    <citation type="journal article" date="2014" name="BMC Genomics">
        <title>Comparison of environmental and isolate Sulfobacillus genomes reveals diverse carbon, sulfur, nitrogen, and hydrogen metabolisms.</title>
        <authorList>
            <person name="Justice N.B."/>
            <person name="Norman A."/>
            <person name="Brown C.T."/>
            <person name="Singh A."/>
            <person name="Thomas B.C."/>
            <person name="Banfield J.F."/>
        </authorList>
    </citation>
    <scope>NUCLEOTIDE SEQUENCE [LARGE SCALE GENOMIC DNA]</scope>
    <source>
        <strain evidence="6">AMDSBA3</strain>
    </source>
</reference>
<comment type="caution">
    <text evidence="6">The sequence shown here is derived from an EMBL/GenBank/DDBJ whole genome shotgun (WGS) entry which is preliminary data.</text>
</comment>
<dbReference type="SUPFAM" id="SSF46689">
    <property type="entry name" value="Homeodomain-like"/>
    <property type="match status" value="1"/>
</dbReference>
<feature type="domain" description="SIS" evidence="5">
    <location>
        <begin position="122"/>
        <end position="263"/>
    </location>
</feature>
<evidence type="ECO:0000256" key="3">
    <source>
        <dbReference type="ARBA" id="ARBA00023163"/>
    </source>
</evidence>
<keyword evidence="1" id="KW-0805">Transcription regulation</keyword>
<evidence type="ECO:0000313" key="6">
    <source>
        <dbReference type="EMBL" id="PSR22573.1"/>
    </source>
</evidence>
<dbReference type="PANTHER" id="PTHR30514:SF1">
    <property type="entry name" value="HTH-TYPE TRANSCRIPTIONAL REGULATOR HEXR-RELATED"/>
    <property type="match status" value="1"/>
</dbReference>
<dbReference type="EMBL" id="PXYV01000015">
    <property type="protein sequence ID" value="PSR22573.1"/>
    <property type="molecule type" value="Genomic_DNA"/>
</dbReference>
<dbReference type="GO" id="GO:0003700">
    <property type="term" value="F:DNA-binding transcription factor activity"/>
    <property type="evidence" value="ECO:0007669"/>
    <property type="project" value="InterPro"/>
</dbReference>
<dbReference type="InterPro" id="IPR001347">
    <property type="entry name" value="SIS_dom"/>
</dbReference>
<evidence type="ECO:0000256" key="2">
    <source>
        <dbReference type="ARBA" id="ARBA00023125"/>
    </source>
</evidence>
<dbReference type="InterPro" id="IPR036388">
    <property type="entry name" value="WH-like_DNA-bd_sf"/>
</dbReference>
<protein>
    <submittedName>
        <fullName evidence="6">MurR/RpiR family transcriptional regulator</fullName>
    </submittedName>
</protein>
<dbReference type="Gene3D" id="3.40.50.10490">
    <property type="entry name" value="Glucose-6-phosphate isomerase like protein, domain 1"/>
    <property type="match status" value="1"/>
</dbReference>